<evidence type="ECO:0000313" key="2">
    <source>
        <dbReference type="Proteomes" id="UP000006867"/>
    </source>
</evidence>
<evidence type="ECO:0000313" key="1">
    <source>
        <dbReference type="EMBL" id="ADP34941.1"/>
    </source>
</evidence>
<protein>
    <submittedName>
        <fullName evidence="1">Uncharacterized protein</fullName>
    </submittedName>
</protein>
<name>A0ABN3ZMH0_BACA1</name>
<dbReference type="Proteomes" id="UP000006867">
    <property type="component" value="Chromosome"/>
</dbReference>
<reference evidence="1 2" key="1">
    <citation type="journal article" date="2011" name="Front. Microbiol.">
        <title>Genomic signatures of strain selection and enhancement in Bacillus atrophaeus var. globigii, a historical biowarfare simulant.</title>
        <authorList>
            <person name="Gibbons H.S."/>
            <person name="Broomall S.M."/>
            <person name="McNew L.A."/>
            <person name="Daligault H."/>
            <person name="Chapman C."/>
            <person name="Bruce D."/>
            <person name="Karavis M."/>
            <person name="Krepps M."/>
            <person name="McGregor P.A."/>
            <person name="Hong C."/>
            <person name="Park K.H."/>
            <person name="Akmal A."/>
            <person name="Feldman A."/>
            <person name="Lin J.S."/>
            <person name="Chang W.E."/>
            <person name="Higgs B.W."/>
            <person name="Demirev P."/>
            <person name="Lindquist J."/>
            <person name="Liem A."/>
            <person name="Fochler E."/>
            <person name="Read T.D."/>
            <person name="Tapia R."/>
            <person name="Johnson S."/>
            <person name="Bishop-Lilly K.A."/>
            <person name="Detter C."/>
            <person name="Han C."/>
            <person name="Sozhamannan S."/>
            <person name="Rosenzweig C.N."/>
            <person name="Skowronski E.W."/>
        </authorList>
    </citation>
    <scope>NUCLEOTIDE SEQUENCE [LARGE SCALE GENOMIC DNA]</scope>
    <source>
        <strain evidence="1 2">1942</strain>
    </source>
</reference>
<sequence>MNAFAPFSRLQTAGKGLALDQVRELQFTRQGKKVLEKVSSV</sequence>
<gene>
    <name evidence="1" type="ordered locus">BATR1942_20130</name>
</gene>
<accession>A0ABN3ZMH0</accession>
<dbReference type="EMBL" id="CP002207">
    <property type="protein sequence ID" value="ADP34941.1"/>
    <property type="molecule type" value="Genomic_DNA"/>
</dbReference>
<organism evidence="1 2">
    <name type="scientific">Bacillus atrophaeus (strain 1942)</name>
    <dbReference type="NCBI Taxonomy" id="720555"/>
    <lineage>
        <taxon>Bacteria</taxon>
        <taxon>Bacillati</taxon>
        <taxon>Bacillota</taxon>
        <taxon>Bacilli</taxon>
        <taxon>Bacillales</taxon>
        <taxon>Bacillaceae</taxon>
        <taxon>Bacillus</taxon>
    </lineage>
</organism>
<keyword evidence="2" id="KW-1185">Reference proteome</keyword>
<proteinExistence type="predicted"/>